<dbReference type="RefSeq" id="WP_145255992.1">
    <property type="nucleotide sequence ID" value="NZ_CP036279.1"/>
</dbReference>
<keyword evidence="2" id="KW-0732">Signal</keyword>
<gene>
    <name evidence="3" type="ORF">Pan216_11620</name>
</gene>
<dbReference type="Proteomes" id="UP000317093">
    <property type="component" value="Chromosome"/>
</dbReference>
<accession>A0A518B019</accession>
<evidence type="ECO:0008006" key="5">
    <source>
        <dbReference type="Google" id="ProtNLM"/>
    </source>
</evidence>
<name>A0A518B019_9BACT</name>
<protein>
    <recommendedName>
        <fullName evidence="5">Secreted protein</fullName>
    </recommendedName>
</protein>
<dbReference type="EMBL" id="CP036279">
    <property type="protein sequence ID" value="QDU60323.1"/>
    <property type="molecule type" value="Genomic_DNA"/>
</dbReference>
<sequence length="129" mass="14148" precursor="true">MRYVLATAAMAGLLLVPATLVQAGHRVVYSYDCCSCSCGDATDVVTTQHDKDADNGEVATTDDPNRVQYRSTYRADSMDSMDTVDAPVMMTTQPTMQPIYRSSSSSSFRTGGNHGLQRNWKPHYGARSR</sequence>
<dbReference type="KEGG" id="knv:Pan216_11620"/>
<proteinExistence type="predicted"/>
<evidence type="ECO:0000313" key="3">
    <source>
        <dbReference type="EMBL" id="QDU60323.1"/>
    </source>
</evidence>
<organism evidence="3 4">
    <name type="scientific">Kolteria novifilia</name>
    <dbReference type="NCBI Taxonomy" id="2527975"/>
    <lineage>
        <taxon>Bacteria</taxon>
        <taxon>Pseudomonadati</taxon>
        <taxon>Planctomycetota</taxon>
        <taxon>Planctomycetia</taxon>
        <taxon>Kolteriales</taxon>
        <taxon>Kolteriaceae</taxon>
        <taxon>Kolteria</taxon>
    </lineage>
</organism>
<evidence type="ECO:0000313" key="4">
    <source>
        <dbReference type="Proteomes" id="UP000317093"/>
    </source>
</evidence>
<feature type="chain" id="PRO_5021820823" description="Secreted protein" evidence="2">
    <location>
        <begin position="24"/>
        <end position="129"/>
    </location>
</feature>
<evidence type="ECO:0000256" key="2">
    <source>
        <dbReference type="SAM" id="SignalP"/>
    </source>
</evidence>
<dbReference type="AlphaFoldDB" id="A0A518B019"/>
<reference evidence="3 4" key="1">
    <citation type="submission" date="2019-02" db="EMBL/GenBank/DDBJ databases">
        <title>Deep-cultivation of Planctomycetes and their phenomic and genomic characterization uncovers novel biology.</title>
        <authorList>
            <person name="Wiegand S."/>
            <person name="Jogler M."/>
            <person name="Boedeker C."/>
            <person name="Pinto D."/>
            <person name="Vollmers J."/>
            <person name="Rivas-Marin E."/>
            <person name="Kohn T."/>
            <person name="Peeters S.H."/>
            <person name="Heuer A."/>
            <person name="Rast P."/>
            <person name="Oberbeckmann S."/>
            <person name="Bunk B."/>
            <person name="Jeske O."/>
            <person name="Meyerdierks A."/>
            <person name="Storesund J.E."/>
            <person name="Kallscheuer N."/>
            <person name="Luecker S."/>
            <person name="Lage O.M."/>
            <person name="Pohl T."/>
            <person name="Merkel B.J."/>
            <person name="Hornburger P."/>
            <person name="Mueller R.-W."/>
            <person name="Bruemmer F."/>
            <person name="Labrenz M."/>
            <person name="Spormann A.M."/>
            <person name="Op den Camp H."/>
            <person name="Overmann J."/>
            <person name="Amann R."/>
            <person name="Jetten M.S.M."/>
            <person name="Mascher T."/>
            <person name="Medema M.H."/>
            <person name="Devos D.P."/>
            <person name="Kaster A.-K."/>
            <person name="Ovreas L."/>
            <person name="Rohde M."/>
            <person name="Galperin M.Y."/>
            <person name="Jogler C."/>
        </authorList>
    </citation>
    <scope>NUCLEOTIDE SEQUENCE [LARGE SCALE GENOMIC DNA]</scope>
    <source>
        <strain evidence="3 4">Pan216</strain>
    </source>
</reference>
<feature type="compositionally biased region" description="Basic residues" evidence="1">
    <location>
        <begin position="120"/>
        <end position="129"/>
    </location>
</feature>
<feature type="region of interest" description="Disordered" evidence="1">
    <location>
        <begin position="94"/>
        <end position="129"/>
    </location>
</feature>
<keyword evidence="4" id="KW-1185">Reference proteome</keyword>
<evidence type="ECO:0000256" key="1">
    <source>
        <dbReference type="SAM" id="MobiDB-lite"/>
    </source>
</evidence>
<feature type="signal peptide" evidence="2">
    <location>
        <begin position="1"/>
        <end position="23"/>
    </location>
</feature>